<dbReference type="InterPro" id="IPR029044">
    <property type="entry name" value="Nucleotide-diphossugar_trans"/>
</dbReference>
<comment type="similarity">
    <text evidence="2 18">In the C-terminal section; belongs to the transferase hexapeptide repeat family.</text>
</comment>
<comment type="cofactor">
    <cofactor evidence="18">
        <name>Mg(2+)</name>
        <dbReference type="ChEBI" id="CHEBI:18420"/>
    </cofactor>
    <text evidence="18">Binds 1 Mg(2+) ion per subunit.</text>
</comment>
<evidence type="ECO:0000256" key="5">
    <source>
        <dbReference type="ARBA" id="ARBA00022679"/>
    </source>
</evidence>
<keyword evidence="21" id="KW-1185">Reference proteome</keyword>
<feature type="region of interest" description="N-acetyltransferase" evidence="18">
    <location>
        <begin position="303"/>
        <end position="499"/>
    </location>
</feature>
<feature type="binding site" evidence="18">
    <location>
        <position position="412"/>
    </location>
    <ligand>
        <name>UDP-N-acetyl-alpha-D-glucosamine</name>
        <dbReference type="ChEBI" id="CHEBI:57705"/>
    </ligand>
</feature>
<feature type="binding site" evidence="18">
    <location>
        <position position="279"/>
    </location>
    <ligand>
        <name>UDP-N-acetyl-alpha-D-glucosamine</name>
        <dbReference type="ChEBI" id="CHEBI:57705"/>
    </ligand>
</feature>
<feature type="binding site" evidence="18">
    <location>
        <position position="279"/>
    </location>
    <ligand>
        <name>Mg(2+)</name>
        <dbReference type="ChEBI" id="CHEBI:18420"/>
    </ligand>
</feature>
<dbReference type="NCBIfam" id="NF010933">
    <property type="entry name" value="PRK14353.1"/>
    <property type="match status" value="1"/>
</dbReference>
<dbReference type="GO" id="GO:0005737">
    <property type="term" value="C:cytoplasm"/>
    <property type="evidence" value="ECO:0007669"/>
    <property type="project" value="UniProtKB-SubCell"/>
</dbReference>
<dbReference type="PROSITE" id="PS00101">
    <property type="entry name" value="HEXAPEP_TRANSFERASES"/>
    <property type="match status" value="1"/>
</dbReference>
<dbReference type="Pfam" id="PF12804">
    <property type="entry name" value="NTP_transf_3"/>
    <property type="match status" value="1"/>
</dbReference>
<evidence type="ECO:0000256" key="17">
    <source>
        <dbReference type="ARBA" id="ARBA00049628"/>
    </source>
</evidence>
<comment type="subunit">
    <text evidence="18">Homotrimer.</text>
</comment>
<feature type="binding site" evidence="18">
    <location>
        <begin position="421"/>
        <end position="422"/>
    </location>
    <ligand>
        <name>acetyl-CoA</name>
        <dbReference type="ChEBI" id="CHEBI:57288"/>
    </ligand>
</feature>
<accession>A0A0U5BCT0</accession>
<dbReference type="UniPathway" id="UPA00113">
    <property type="reaction ID" value="UER00532"/>
</dbReference>
<comment type="catalytic activity">
    <reaction evidence="15 18">
        <text>alpha-D-glucosamine 1-phosphate + acetyl-CoA = N-acetyl-alpha-D-glucosamine 1-phosphate + CoA + H(+)</text>
        <dbReference type="Rhea" id="RHEA:13725"/>
        <dbReference type="ChEBI" id="CHEBI:15378"/>
        <dbReference type="ChEBI" id="CHEBI:57287"/>
        <dbReference type="ChEBI" id="CHEBI:57288"/>
        <dbReference type="ChEBI" id="CHEBI:57776"/>
        <dbReference type="ChEBI" id="CHEBI:58516"/>
        <dbReference type="EC" id="2.3.1.157"/>
    </reaction>
</comment>
<dbReference type="Gene3D" id="2.160.10.10">
    <property type="entry name" value="Hexapeptide repeat proteins"/>
    <property type="match status" value="1"/>
</dbReference>
<dbReference type="InterPro" id="IPR038009">
    <property type="entry name" value="GlmU_C_LbH"/>
</dbReference>
<proteinExistence type="inferred from homology"/>
<dbReference type="HAMAP" id="MF_01631">
    <property type="entry name" value="GlmU"/>
    <property type="match status" value="1"/>
</dbReference>
<keyword evidence="10 18" id="KW-0133">Cell shape</keyword>
<feature type="binding site" evidence="18">
    <location>
        <position position="80"/>
    </location>
    <ligand>
        <name>UDP-N-acetyl-alpha-D-glucosamine</name>
        <dbReference type="ChEBI" id="CHEBI:57705"/>
    </ligand>
</feature>
<protein>
    <recommendedName>
        <fullName evidence="18">Bifunctional protein GlmU</fullName>
    </recommendedName>
    <domain>
        <recommendedName>
            <fullName evidence="18">UDP-N-acetylglucosamine pyrophosphorylase</fullName>
            <ecNumber evidence="18">2.7.7.23</ecNumber>
        </recommendedName>
        <alternativeName>
            <fullName evidence="18">N-acetylglucosamine-1-phosphate uridyltransferase</fullName>
        </alternativeName>
    </domain>
    <domain>
        <recommendedName>
            <fullName evidence="18">Glucosamine-1-phosphate N-acetyltransferase</fullName>
            <ecNumber evidence="18">2.3.1.157</ecNumber>
        </recommendedName>
    </domain>
</protein>
<evidence type="ECO:0000313" key="20">
    <source>
        <dbReference type="EMBL" id="CEF42355.1"/>
    </source>
</evidence>
<keyword evidence="13 18" id="KW-0012">Acyltransferase</keyword>
<dbReference type="InterPro" id="IPR018357">
    <property type="entry name" value="Hexapep_transf_CS"/>
</dbReference>
<dbReference type="GO" id="GO:0016020">
    <property type="term" value="C:membrane"/>
    <property type="evidence" value="ECO:0007669"/>
    <property type="project" value="GOC"/>
</dbReference>
<feature type="binding site" evidence="18">
    <location>
        <position position="401"/>
    </location>
    <ligand>
        <name>UDP-N-acetyl-alpha-D-glucosamine</name>
        <dbReference type="ChEBI" id="CHEBI:57705"/>
    </ligand>
</feature>
<feature type="binding site" evidence="18">
    <location>
        <position position="156"/>
    </location>
    <ligand>
        <name>Mg(2+)</name>
        <dbReference type="ChEBI" id="CHEBI:18420"/>
    </ligand>
</feature>
<comment type="pathway">
    <text evidence="18">Nucleotide-sugar biosynthesis; UDP-N-acetyl-alpha-D-glucosamine biosynthesis; UDP-N-acetyl-alpha-D-glucosamine from N-acetyl-alpha-D-glucosamine 1-phosphate: step 1/1.</text>
</comment>
<dbReference type="Pfam" id="PF00132">
    <property type="entry name" value="Hexapep"/>
    <property type="match status" value="1"/>
</dbReference>
<comment type="catalytic activity">
    <reaction evidence="16 18">
        <text>N-acetyl-alpha-D-glucosamine 1-phosphate + UTP + H(+) = UDP-N-acetyl-alpha-D-glucosamine + diphosphate</text>
        <dbReference type="Rhea" id="RHEA:13509"/>
        <dbReference type="ChEBI" id="CHEBI:15378"/>
        <dbReference type="ChEBI" id="CHEBI:33019"/>
        <dbReference type="ChEBI" id="CHEBI:46398"/>
        <dbReference type="ChEBI" id="CHEBI:57705"/>
        <dbReference type="ChEBI" id="CHEBI:57776"/>
        <dbReference type="EC" id="2.7.7.23"/>
    </reaction>
</comment>
<dbReference type="GO" id="GO:0000287">
    <property type="term" value="F:magnesium ion binding"/>
    <property type="evidence" value="ECO:0007669"/>
    <property type="project" value="UniProtKB-UniRule"/>
</dbReference>
<evidence type="ECO:0000256" key="18">
    <source>
        <dbReference type="HAMAP-Rule" id="MF_01631"/>
    </source>
</evidence>
<evidence type="ECO:0000256" key="11">
    <source>
        <dbReference type="ARBA" id="ARBA00022984"/>
    </source>
</evidence>
<keyword evidence="6 18" id="KW-0548">Nucleotidyltransferase</keyword>
<dbReference type="PATRIC" id="fig|446692.3.peg.3274"/>
<feature type="binding site" evidence="18">
    <location>
        <position position="207"/>
    </location>
    <ligand>
        <name>UDP-N-acetyl-alpha-D-glucosamine</name>
        <dbReference type="ChEBI" id="CHEBI:57705"/>
    </ligand>
</feature>
<keyword evidence="4 18" id="KW-0963">Cytoplasm</keyword>
<evidence type="ECO:0000256" key="4">
    <source>
        <dbReference type="ARBA" id="ARBA00022490"/>
    </source>
</evidence>
<evidence type="ECO:0000256" key="15">
    <source>
        <dbReference type="ARBA" id="ARBA00048247"/>
    </source>
</evidence>
<evidence type="ECO:0000256" key="1">
    <source>
        <dbReference type="ARBA" id="ARBA00004496"/>
    </source>
</evidence>
<evidence type="ECO:0000256" key="13">
    <source>
        <dbReference type="ARBA" id="ARBA00023315"/>
    </source>
</evidence>
<keyword evidence="9 18" id="KW-0460">Magnesium</keyword>
<feature type="domain" description="MobA-like NTP transferase" evidence="19">
    <location>
        <begin position="63"/>
        <end position="180"/>
    </location>
</feature>
<name>A0A0U5BCT0_9PROT</name>
<dbReference type="Proteomes" id="UP000056109">
    <property type="component" value="Chromosome I"/>
</dbReference>
<reference evidence="21" key="1">
    <citation type="submission" date="2014-09" db="EMBL/GenBank/DDBJ databases">
        <authorList>
            <person name="Illeghems K.G."/>
        </authorList>
    </citation>
    <scope>NUCLEOTIDE SEQUENCE [LARGE SCALE GENOMIC DNA]</scope>
    <source>
        <strain evidence="21">108B</strain>
    </source>
</reference>
<feature type="binding site" evidence="18">
    <location>
        <position position="415"/>
    </location>
    <ligand>
        <name>acetyl-CoA</name>
        <dbReference type="ChEBI" id="CHEBI:57288"/>
    </ligand>
</feature>
<keyword evidence="14 18" id="KW-0961">Cell wall biogenesis/degradation</keyword>
<dbReference type="GO" id="GO:0003977">
    <property type="term" value="F:UDP-N-acetylglucosamine diphosphorylase activity"/>
    <property type="evidence" value="ECO:0007669"/>
    <property type="project" value="UniProtKB-UniRule"/>
</dbReference>
<evidence type="ECO:0000256" key="14">
    <source>
        <dbReference type="ARBA" id="ARBA00023316"/>
    </source>
</evidence>
<organism evidence="20 21">
    <name type="scientific">Acetobacter senegalensis</name>
    <dbReference type="NCBI Taxonomy" id="446692"/>
    <lineage>
        <taxon>Bacteria</taxon>
        <taxon>Pseudomonadati</taxon>
        <taxon>Pseudomonadota</taxon>
        <taxon>Alphaproteobacteria</taxon>
        <taxon>Acetobacterales</taxon>
        <taxon>Acetobacteraceae</taxon>
        <taxon>Acetobacter</taxon>
    </lineage>
</organism>
<dbReference type="EC" id="2.3.1.157" evidence="18"/>
<keyword evidence="5 18" id="KW-0808">Transferase</keyword>
<feature type="binding site" evidence="18">
    <location>
        <position position="386"/>
    </location>
    <ligand>
        <name>UDP-N-acetyl-alpha-D-glucosamine</name>
        <dbReference type="ChEBI" id="CHEBI:57705"/>
    </ligand>
</feature>
<keyword evidence="11 18" id="KW-0573">Peptidoglycan synthesis</keyword>
<dbReference type="AlphaFoldDB" id="A0A0U5BCT0"/>
<gene>
    <name evidence="18 20" type="primary">glmU</name>
    <name evidence="20" type="ORF">ASN_3110</name>
</gene>
<dbReference type="GO" id="GO:0008360">
    <property type="term" value="P:regulation of cell shape"/>
    <property type="evidence" value="ECO:0007669"/>
    <property type="project" value="UniProtKB-KW"/>
</dbReference>
<feature type="region of interest" description="Pyrophosphorylase" evidence="18">
    <location>
        <begin position="1"/>
        <end position="281"/>
    </location>
</feature>
<dbReference type="InterPro" id="IPR025877">
    <property type="entry name" value="MobA-like_NTP_Trfase"/>
</dbReference>
<keyword evidence="12 18" id="KW-0511">Multifunctional enzyme</keyword>
<comment type="function">
    <text evidence="17 18">Catalyzes the last two sequential reactions in the de novo biosynthetic pathway for UDP-N-acetylglucosamine (UDP-GlcNAc). The C-terminal domain catalyzes the transfer of acetyl group from acetyl coenzyme A to glucosamine-1-phosphate (GlcN-1-P) to produce N-acetylglucosamine-1-phosphate (GlcNAc-1-P), which is converted into UDP-GlcNAc by the transfer of uridine 5-monophosphate (from uridine 5-triphosphate), a reaction catalyzed by the N-terminal domain.</text>
</comment>
<feature type="binding site" evidence="18">
    <location>
        <position position="193"/>
    </location>
    <ligand>
        <name>UDP-N-acetyl-alpha-D-glucosamine</name>
        <dbReference type="ChEBI" id="CHEBI:57705"/>
    </ligand>
</feature>
<keyword evidence="8 18" id="KW-0677">Repeat</keyword>
<dbReference type="SUPFAM" id="SSF53448">
    <property type="entry name" value="Nucleotide-diphospho-sugar transferases"/>
    <property type="match status" value="1"/>
</dbReference>
<dbReference type="CDD" id="cd03353">
    <property type="entry name" value="LbH_GlmU_C"/>
    <property type="match status" value="1"/>
</dbReference>
<feature type="binding site" evidence="18">
    <location>
        <position position="458"/>
    </location>
    <ligand>
        <name>acetyl-CoA</name>
        <dbReference type="ChEBI" id="CHEBI:57288"/>
    </ligand>
</feature>
<dbReference type="InterPro" id="IPR050065">
    <property type="entry name" value="GlmU-like"/>
</dbReference>
<dbReference type="GO" id="GO:0009252">
    <property type="term" value="P:peptidoglycan biosynthetic process"/>
    <property type="evidence" value="ECO:0007669"/>
    <property type="project" value="UniProtKB-UniRule"/>
</dbReference>
<dbReference type="Gene3D" id="3.90.550.10">
    <property type="entry name" value="Spore Coat Polysaccharide Biosynthesis Protein SpsA, Chain A"/>
    <property type="match status" value="1"/>
</dbReference>
<dbReference type="UniPathway" id="UPA00973"/>
<evidence type="ECO:0000256" key="8">
    <source>
        <dbReference type="ARBA" id="ARBA00022737"/>
    </source>
</evidence>
<comment type="pathway">
    <text evidence="18">Nucleotide-sugar biosynthesis; UDP-N-acetyl-alpha-D-glucosamine biosynthesis; N-acetyl-alpha-D-glucosamine 1-phosphate from alpha-D-glucosamine 6-phosphate (route II): step 2/2.</text>
</comment>
<dbReference type="InterPro" id="IPR005882">
    <property type="entry name" value="Bifunctional_GlmU"/>
</dbReference>
<dbReference type="EMBL" id="LN606600">
    <property type="protein sequence ID" value="CEF42355.1"/>
    <property type="molecule type" value="Genomic_DNA"/>
</dbReference>
<evidence type="ECO:0000259" key="19">
    <source>
        <dbReference type="Pfam" id="PF12804"/>
    </source>
</evidence>
<feature type="region of interest" description="Linker" evidence="18">
    <location>
        <begin position="282"/>
        <end position="302"/>
    </location>
</feature>
<feature type="binding site" evidence="18">
    <location>
        <position position="440"/>
    </location>
    <ligand>
        <name>acetyl-CoA</name>
        <dbReference type="ChEBI" id="CHEBI:57288"/>
    </ligand>
</feature>
<evidence type="ECO:0000256" key="6">
    <source>
        <dbReference type="ARBA" id="ARBA00022695"/>
    </source>
</evidence>
<keyword evidence="7 18" id="KW-0479">Metal-binding</keyword>
<dbReference type="PANTHER" id="PTHR43584">
    <property type="entry name" value="NUCLEOTIDYL TRANSFERASE"/>
    <property type="match status" value="1"/>
</dbReference>
<sequence length="499" mass="53559">MPSMSNTASFCFITAFAFFSKVLKNFMISRFQVSSSPAFDRGVRLAYRNSIMTSPLPSRPATAVLLAAGLGTRMKSSRPKAMQRLAGRPMLAHLIANAADVFDRLVVVIGPEMEDVAELAAPYPVVVQHERLGTAHAALQAEAYFGEGDVAVLYADNPLISAETLNRLLEERRSPDVGLALLAMRPKEPGRYGRVVAQDGNVDRIVEWADATPEERAIDLCNAGVLCADADTFRTWLKAVKNENAKGEYYLTDVVDLAVADGVRVRAVEAAEDELRGINSRVELAEAEAALQNRLRTKAMENGVTLVAPETVFLCADTELEPDVLVEPHVVFGPGVTVRSGAEIRAFSHLEGCEVQANALIGPYARLRPGADIGVGAHIGNFVEVKNTTVGDGAKANHLTYLGDADIGARTNVGAGTITCNYDGFFKHRTLIGDNVFVGSNAILVAPVSIGTNAMIAAGSTITKDVPENALAFGRSRQVSKPELGRHFKETLKARKENG</sequence>
<dbReference type="GO" id="GO:0019134">
    <property type="term" value="F:glucosamine-1-phosphate N-acetyltransferase activity"/>
    <property type="evidence" value="ECO:0007669"/>
    <property type="project" value="UniProtKB-UniRule"/>
</dbReference>
<feature type="binding site" evidence="18">
    <location>
        <begin position="66"/>
        <end position="69"/>
    </location>
    <ligand>
        <name>UDP-N-acetyl-alpha-D-glucosamine</name>
        <dbReference type="ChEBI" id="CHEBI:57705"/>
    </ligand>
</feature>
<feature type="binding site" evidence="18">
    <location>
        <begin position="133"/>
        <end position="134"/>
    </location>
    <ligand>
        <name>UDP-N-acetyl-alpha-D-glucosamine</name>
        <dbReference type="ChEBI" id="CHEBI:57705"/>
    </ligand>
</feature>
<evidence type="ECO:0000256" key="2">
    <source>
        <dbReference type="ARBA" id="ARBA00007707"/>
    </source>
</evidence>
<comment type="caution">
    <text evidence="18">Lacks conserved residue(s) required for the propagation of feature annotation.</text>
</comment>
<comment type="similarity">
    <text evidence="3 18">In the N-terminal section; belongs to the N-acetylglucosamine-1-phosphate uridyltransferase family.</text>
</comment>
<dbReference type="EC" id="2.7.7.23" evidence="18"/>
<dbReference type="InterPro" id="IPR011004">
    <property type="entry name" value="Trimer_LpxA-like_sf"/>
</dbReference>
<dbReference type="GO" id="GO:0000902">
    <property type="term" value="P:cell morphogenesis"/>
    <property type="evidence" value="ECO:0007669"/>
    <property type="project" value="UniProtKB-UniRule"/>
</dbReference>
<feature type="binding site" evidence="18">
    <location>
        <position position="128"/>
    </location>
    <ligand>
        <name>UDP-N-acetyl-alpha-D-glucosamine</name>
        <dbReference type="ChEBI" id="CHEBI:57705"/>
    </ligand>
</feature>
<dbReference type="GO" id="GO:0071555">
    <property type="term" value="P:cell wall organization"/>
    <property type="evidence" value="ECO:0007669"/>
    <property type="project" value="UniProtKB-KW"/>
</dbReference>
<evidence type="ECO:0000256" key="3">
    <source>
        <dbReference type="ARBA" id="ARBA00007947"/>
    </source>
</evidence>
<feature type="binding site" evidence="18">
    <location>
        <position position="222"/>
    </location>
    <ligand>
        <name>UDP-N-acetyl-alpha-D-glucosamine</name>
        <dbReference type="ChEBI" id="CHEBI:57705"/>
    </ligand>
</feature>
<dbReference type="NCBIfam" id="TIGR01173">
    <property type="entry name" value="glmU"/>
    <property type="match status" value="1"/>
</dbReference>
<evidence type="ECO:0000256" key="12">
    <source>
        <dbReference type="ARBA" id="ARBA00023268"/>
    </source>
</evidence>
<dbReference type="SUPFAM" id="SSF51161">
    <property type="entry name" value="Trimeric LpxA-like enzymes"/>
    <property type="match status" value="1"/>
</dbReference>
<evidence type="ECO:0000256" key="10">
    <source>
        <dbReference type="ARBA" id="ARBA00022960"/>
    </source>
</evidence>
<comment type="subcellular location">
    <subcellularLocation>
        <location evidence="1 18">Cytoplasm</location>
    </subcellularLocation>
</comment>
<comment type="pathway">
    <text evidence="18">Bacterial outer membrane biogenesis; LPS lipid A biosynthesis.</text>
</comment>
<dbReference type="CDD" id="cd02540">
    <property type="entry name" value="GT2_GlmU_N_bac"/>
    <property type="match status" value="1"/>
</dbReference>
<dbReference type="InterPro" id="IPR001451">
    <property type="entry name" value="Hexapep"/>
</dbReference>
<dbReference type="GO" id="GO:0006048">
    <property type="term" value="P:UDP-N-acetylglucosamine biosynthetic process"/>
    <property type="evidence" value="ECO:0007669"/>
    <property type="project" value="UniProtKB-UniPathway"/>
</dbReference>
<feature type="binding site" evidence="18">
    <location>
        <position position="368"/>
    </location>
    <ligand>
        <name>UDP-N-acetyl-alpha-D-glucosamine</name>
        <dbReference type="ChEBI" id="CHEBI:57705"/>
    </ligand>
</feature>
<evidence type="ECO:0000256" key="16">
    <source>
        <dbReference type="ARBA" id="ARBA00048493"/>
    </source>
</evidence>
<dbReference type="GO" id="GO:0009245">
    <property type="term" value="P:lipid A biosynthetic process"/>
    <property type="evidence" value="ECO:0007669"/>
    <property type="project" value="UniProtKB-UniRule"/>
</dbReference>
<evidence type="ECO:0000313" key="21">
    <source>
        <dbReference type="Proteomes" id="UP000056109"/>
    </source>
</evidence>
<evidence type="ECO:0000256" key="9">
    <source>
        <dbReference type="ARBA" id="ARBA00022842"/>
    </source>
</evidence>
<dbReference type="PANTHER" id="PTHR43584:SF3">
    <property type="entry name" value="BIFUNCTIONAL PROTEIN GLMU"/>
    <property type="match status" value="1"/>
</dbReference>
<evidence type="ECO:0000256" key="7">
    <source>
        <dbReference type="ARBA" id="ARBA00022723"/>
    </source>
</evidence>
<feature type="active site" description="Proton acceptor" evidence="18">
    <location>
        <position position="398"/>
    </location>
</feature>
<feature type="binding site" evidence="18">
    <location>
        <position position="475"/>
    </location>
    <ligand>
        <name>acetyl-CoA</name>
        <dbReference type="ChEBI" id="CHEBI:57288"/>
    </ligand>
</feature>
<dbReference type="KEGG" id="asz:ASN_3110"/>